<dbReference type="InterPro" id="IPR032179">
    <property type="entry name" value="Cry22Aa_Ig-like"/>
</dbReference>
<accession>A0A921L5Z6</accession>
<dbReference type="EMBL" id="DYWE01000070">
    <property type="protein sequence ID" value="HJF81505.1"/>
    <property type="molecule type" value="Genomic_DNA"/>
</dbReference>
<keyword evidence="1" id="KW-0732">Signal</keyword>
<evidence type="ECO:0000313" key="4">
    <source>
        <dbReference type="EMBL" id="HJF81505.1"/>
    </source>
</evidence>
<dbReference type="Gene3D" id="2.60.40.10">
    <property type="entry name" value="Immunoglobulins"/>
    <property type="match status" value="1"/>
</dbReference>
<gene>
    <name evidence="4" type="ORF">K8V40_07620</name>
</gene>
<reference evidence="4" key="2">
    <citation type="submission" date="2021-09" db="EMBL/GenBank/DDBJ databases">
        <authorList>
            <person name="Gilroy R."/>
        </authorList>
    </citation>
    <scope>NUCLEOTIDE SEQUENCE</scope>
    <source>
        <strain evidence="4">9794</strain>
    </source>
</reference>
<protein>
    <submittedName>
        <fullName evidence="4">DUF5012 domain-containing protein</fullName>
    </submittedName>
</protein>
<dbReference type="InterPro" id="IPR032180">
    <property type="entry name" value="BT_2262-like_C"/>
</dbReference>
<proteinExistence type="predicted"/>
<evidence type="ECO:0000259" key="3">
    <source>
        <dbReference type="Pfam" id="PF16404"/>
    </source>
</evidence>
<dbReference type="Pfam" id="PF16403">
    <property type="entry name" value="Bact_surface_Ig-like"/>
    <property type="match status" value="1"/>
</dbReference>
<dbReference type="Pfam" id="PF16404">
    <property type="entry name" value="BT_2262-like_C"/>
    <property type="match status" value="1"/>
</dbReference>
<evidence type="ECO:0000256" key="1">
    <source>
        <dbReference type="SAM" id="SignalP"/>
    </source>
</evidence>
<feature type="domain" description="BT-2262-like C-terminal" evidence="3">
    <location>
        <begin position="111"/>
        <end position="185"/>
    </location>
</feature>
<reference evidence="4" key="1">
    <citation type="journal article" date="2021" name="PeerJ">
        <title>Extensive microbial diversity within the chicken gut microbiome revealed by metagenomics and culture.</title>
        <authorList>
            <person name="Gilroy R."/>
            <person name="Ravi A."/>
            <person name="Getino M."/>
            <person name="Pursley I."/>
            <person name="Horton D.L."/>
            <person name="Alikhan N.F."/>
            <person name="Baker D."/>
            <person name="Gharbi K."/>
            <person name="Hall N."/>
            <person name="Watson M."/>
            <person name="Adriaenssens E.M."/>
            <person name="Foster-Nyarko E."/>
            <person name="Jarju S."/>
            <person name="Secka A."/>
            <person name="Antonio M."/>
            <person name="Oren A."/>
            <person name="Chaudhuri R.R."/>
            <person name="La Ragione R."/>
            <person name="Hildebrand F."/>
            <person name="Pallen M.J."/>
        </authorList>
    </citation>
    <scope>NUCLEOTIDE SEQUENCE</scope>
    <source>
        <strain evidence="4">9794</strain>
    </source>
</reference>
<feature type="signal peptide" evidence="1">
    <location>
        <begin position="1"/>
        <end position="21"/>
    </location>
</feature>
<feature type="domain" description="Pesticidal crystal protein Cry22Aa Ig-like" evidence="2">
    <location>
        <begin position="42"/>
        <end position="107"/>
    </location>
</feature>
<dbReference type="InterPro" id="IPR013783">
    <property type="entry name" value="Ig-like_fold"/>
</dbReference>
<evidence type="ECO:0000313" key="5">
    <source>
        <dbReference type="Proteomes" id="UP000722357"/>
    </source>
</evidence>
<organism evidence="4 5">
    <name type="scientific">Phocaeicola plebeius</name>
    <dbReference type="NCBI Taxonomy" id="310297"/>
    <lineage>
        <taxon>Bacteria</taxon>
        <taxon>Pseudomonadati</taxon>
        <taxon>Bacteroidota</taxon>
        <taxon>Bacteroidia</taxon>
        <taxon>Bacteroidales</taxon>
        <taxon>Bacteroidaceae</taxon>
        <taxon>Phocaeicola</taxon>
    </lineage>
</organism>
<dbReference type="AlphaFoldDB" id="A0A921L5Z6"/>
<name>A0A921L5Z6_9BACT</name>
<dbReference type="PROSITE" id="PS51257">
    <property type="entry name" value="PROKAR_LIPOPROTEIN"/>
    <property type="match status" value="1"/>
</dbReference>
<dbReference type="Proteomes" id="UP000722357">
    <property type="component" value="Unassembled WGS sequence"/>
</dbReference>
<evidence type="ECO:0000259" key="2">
    <source>
        <dbReference type="Pfam" id="PF16403"/>
    </source>
</evidence>
<feature type="chain" id="PRO_5037435327" evidence="1">
    <location>
        <begin position="22"/>
        <end position="262"/>
    </location>
</feature>
<sequence length="262" mass="28520">MKKILYSLVVCAGVLSFTACDNSVEDNSRLTYLVDLQLEKDTIEHQVNTEFTAPKFTATENGVDVSSKVTVKGLDKVDETKIGIYPISYATANADGIAASAKQTVYVVNAAADTDISGDYSINIANSYCIKGAETTYFTSAYPLKVTKVATGIFTISDMLGGWMNLKEGKGTDFALEADYFLENAIEAGTAVNRSGLTGLASNEMIIEDDDEEKPVTISSLQIRVAADENKETYTLSWTAEYDGRTIHIQADMEKKIESEEE</sequence>
<comment type="caution">
    <text evidence="4">The sequence shown here is derived from an EMBL/GenBank/DDBJ whole genome shotgun (WGS) entry which is preliminary data.</text>
</comment>